<proteinExistence type="predicted"/>
<keyword evidence="1 2" id="KW-0732">Signal</keyword>
<feature type="chain" id="PRO_5018995435" evidence="2">
    <location>
        <begin position="27"/>
        <end position="789"/>
    </location>
</feature>
<dbReference type="InterPro" id="IPR026444">
    <property type="entry name" value="Secre_tail"/>
</dbReference>
<evidence type="ECO:0000256" key="2">
    <source>
        <dbReference type="SAM" id="SignalP"/>
    </source>
</evidence>
<dbReference type="OrthoDB" id="975384at2"/>
<feature type="signal peptide" evidence="2">
    <location>
        <begin position="1"/>
        <end position="26"/>
    </location>
</feature>
<evidence type="ECO:0000313" key="4">
    <source>
        <dbReference type="EMBL" id="AZQ44115.1"/>
    </source>
</evidence>
<dbReference type="AlphaFoldDB" id="A0A3S9MXX9"/>
<dbReference type="KEGG" id="noj:EJ995_07675"/>
<reference evidence="4 5" key="1">
    <citation type="submission" date="2018-12" db="EMBL/GenBank/DDBJ databases">
        <title>Complete genome of Nonlabens sp. MJ115.</title>
        <authorList>
            <person name="Choi H.S."/>
            <person name="Jung J."/>
        </authorList>
    </citation>
    <scope>NUCLEOTIDE SEQUENCE [LARGE SCALE GENOMIC DNA]</scope>
    <source>
        <strain evidence="4 5">MJ115</strain>
    </source>
</reference>
<sequence>MKKHYFLTLFIAIAVGFLSGAQSSYSGNGNSGFGGPVGQSSLQLTDDGTTVTGTFTRGTNDNFNNELVIYIDSKTGGFTSTANFNDPSSGDKLRRSIAGFGGFDGASRSVVNFPAGFEADYAIAINTSFGGLWTLVENAEFPFVVGVGNPSSNTDASFTFSFKWEDLGIPNSNSFDFLITYMDGFGGNGVFRSNEGYGNGLPANNPGTDDVTFTSNLNFTGASRTIADGNWSSTATWTNGIIPISSEKIIIKNNVTGDVDITVDNSITVESNGSLSIAGEQVLNLNGALNNNGTVIFDSDAAGTAQLVATSSAAVTGNITVERFIPAADNNRRAFRFVSSPVASQGSIYQNWQDNGNSDAGIGTQITGSTDGSNGFDATISGAPSLFTFDNTASNQSEAWNAVDNTDVRGLAVGEPFRIFVRGDRNYDLSDTDAPAPNSNVTLPVTGTPELDAFTADNLNETAGNFSLVGNPYQAVVDYELLTKSNVNPNFIYVWNANASTRGAYETVDVSGVVNPLQFIQPGQSFFVTTAADGAASLGFDYGDVSTNNTNLTTFSDDQTTSIIMKLTSGNSDVITYDELSIVFDDTNVLNLRDGLKIFNPDENLSRSIDGQLVSVEHRALPENNEVLDLDLRGYDNDSYVFSIDVSNLPGGMVAILNDRFANTRTILENGENTVSFEVTDTNADAADRFSLEFESSTASNDDVELAANLSIYPNPASTDIVTIKANSLSGIESLVTVSNTLGQTIVANAVSFDNSGIATLDVSSLSTGIYLVTVNSDQATASLRLLVK</sequence>
<keyword evidence="5" id="KW-1185">Reference proteome</keyword>
<gene>
    <name evidence="4" type="ORF">EJ995_07675</name>
</gene>
<dbReference type="EMBL" id="CP034549">
    <property type="protein sequence ID" value="AZQ44115.1"/>
    <property type="molecule type" value="Genomic_DNA"/>
</dbReference>
<protein>
    <submittedName>
        <fullName evidence="4">T9SS type A sorting domain-containing protein</fullName>
    </submittedName>
</protein>
<dbReference type="RefSeq" id="WP_126447233.1">
    <property type="nucleotide sequence ID" value="NZ_CP034549.1"/>
</dbReference>
<dbReference type="NCBIfam" id="TIGR04183">
    <property type="entry name" value="Por_Secre_tail"/>
    <property type="match status" value="1"/>
</dbReference>
<name>A0A3S9MXX9_9FLAO</name>
<feature type="domain" description="Secretion system C-terminal sorting" evidence="3">
    <location>
        <begin position="712"/>
        <end position="783"/>
    </location>
</feature>
<evidence type="ECO:0000313" key="5">
    <source>
        <dbReference type="Proteomes" id="UP000279600"/>
    </source>
</evidence>
<evidence type="ECO:0000259" key="3">
    <source>
        <dbReference type="Pfam" id="PF18962"/>
    </source>
</evidence>
<organism evidence="4 5">
    <name type="scientific">Nonlabens ponticola</name>
    <dbReference type="NCBI Taxonomy" id="2496866"/>
    <lineage>
        <taxon>Bacteria</taxon>
        <taxon>Pseudomonadati</taxon>
        <taxon>Bacteroidota</taxon>
        <taxon>Flavobacteriia</taxon>
        <taxon>Flavobacteriales</taxon>
        <taxon>Flavobacteriaceae</taxon>
        <taxon>Nonlabens</taxon>
    </lineage>
</organism>
<accession>A0A3S9MXX9</accession>
<evidence type="ECO:0000256" key="1">
    <source>
        <dbReference type="ARBA" id="ARBA00022729"/>
    </source>
</evidence>
<dbReference type="Pfam" id="PF18962">
    <property type="entry name" value="Por_Secre_tail"/>
    <property type="match status" value="1"/>
</dbReference>
<dbReference type="Proteomes" id="UP000279600">
    <property type="component" value="Chromosome"/>
</dbReference>